<evidence type="ECO:0000256" key="1">
    <source>
        <dbReference type="ARBA" id="ARBA00002286"/>
    </source>
</evidence>
<proteinExistence type="predicted"/>
<dbReference type="InterPro" id="IPR025948">
    <property type="entry name" value="HTH-like_dom"/>
</dbReference>
<dbReference type="InterPro" id="IPR001584">
    <property type="entry name" value="Integrase_cat-core"/>
</dbReference>
<sequence length="296" mass="35407">MEPKNQIETRIIQELTANFKLSDILKVTKFPKSTYHYWVKKMAQENPDQELENLILSIFKENDENYGYRRITDELHHRGHRVNHKKVYRLMKKRGIICVKFSHKSRKYRSYKGTVGTVAKNRINRRFNTPYPYQKLTTDVTEFKTQEGKKLYLSPIMDMATGEILSYSMSHKPDLNFVMESLNQVLPILKQAKYRITLHSDQGWQYQHQKWVKALKTHKIFQSMSRKGNCLDNSPMENFFGILKQEMYYGKTFKTYEELKEAIENYIYYYNHKRIKRKLAGMSPVKYRIRTSQLAA</sequence>
<dbReference type="InterPro" id="IPR012337">
    <property type="entry name" value="RNaseH-like_sf"/>
</dbReference>
<dbReference type="SUPFAM" id="SSF53098">
    <property type="entry name" value="Ribonuclease H-like"/>
    <property type="match status" value="1"/>
</dbReference>
<evidence type="ECO:0000313" key="4">
    <source>
        <dbReference type="EMBL" id="BEH90494.1"/>
    </source>
</evidence>
<protein>
    <submittedName>
        <fullName evidence="4">Transposase</fullName>
    </submittedName>
</protein>
<dbReference type="RefSeq" id="WP_161832944.1">
    <property type="nucleotide sequence ID" value="NZ_AP028127.1"/>
</dbReference>
<dbReference type="InterPro" id="IPR050900">
    <property type="entry name" value="Transposase_IS3/IS150/IS904"/>
</dbReference>
<evidence type="ECO:0000259" key="2">
    <source>
        <dbReference type="PROSITE" id="PS50994"/>
    </source>
</evidence>
<dbReference type="PANTHER" id="PTHR46889:SF4">
    <property type="entry name" value="TRANSPOSASE INSO FOR INSERTION SEQUENCE ELEMENT IS911B-RELATED"/>
    <property type="match status" value="1"/>
</dbReference>
<dbReference type="PANTHER" id="PTHR46889">
    <property type="entry name" value="TRANSPOSASE INSF FOR INSERTION SEQUENCE IS3B-RELATED"/>
    <property type="match status" value="1"/>
</dbReference>
<dbReference type="Pfam" id="PF00665">
    <property type="entry name" value="rve"/>
    <property type="match status" value="1"/>
</dbReference>
<feature type="domain" description="Integrase catalytic" evidence="2">
    <location>
        <begin position="128"/>
        <end position="292"/>
    </location>
</feature>
<dbReference type="Gene3D" id="3.30.420.10">
    <property type="entry name" value="Ribonuclease H-like superfamily/Ribonuclease H"/>
    <property type="match status" value="1"/>
</dbReference>
<keyword evidence="5" id="KW-1185">Reference proteome</keyword>
<gene>
    <name evidence="4" type="primary">tra1077G_2</name>
    <name evidence="3" type="synonym">tra1077G_1</name>
    <name evidence="3" type="ORF">T23_01830</name>
    <name evidence="4" type="ORF">T23_05960</name>
</gene>
<dbReference type="Proteomes" id="UP001432099">
    <property type="component" value="Chromosome"/>
</dbReference>
<organism evidence="4 5">
    <name type="scientific">Turicibacter faecis</name>
    <dbReference type="NCBI Taxonomy" id="2963365"/>
    <lineage>
        <taxon>Bacteria</taxon>
        <taxon>Bacillati</taxon>
        <taxon>Bacillota</taxon>
        <taxon>Erysipelotrichia</taxon>
        <taxon>Erysipelotrichales</taxon>
        <taxon>Turicibacteraceae</taxon>
        <taxon>Turicibacter</taxon>
    </lineage>
</organism>
<reference evidence="4" key="1">
    <citation type="journal article" date="2024" name="Int. J. Syst. Evol. Microbiol.">
        <title>Turicibacter faecis sp. nov., isolated from faeces of heart failure mouse model.</title>
        <authorList>
            <person name="Imamura Y."/>
            <person name="Motooka D."/>
            <person name="Nakajima Y."/>
            <person name="Ito S."/>
            <person name="Kitakaze M."/>
            <person name="Iida T."/>
            <person name="Nakamura S."/>
        </authorList>
    </citation>
    <scope>NUCLEOTIDE SEQUENCE</scope>
    <source>
        <strain evidence="4">TC023</strain>
    </source>
</reference>
<evidence type="ECO:0000313" key="5">
    <source>
        <dbReference type="Proteomes" id="UP001432099"/>
    </source>
</evidence>
<dbReference type="Pfam" id="PF13333">
    <property type="entry name" value="rve_2"/>
    <property type="match status" value="1"/>
</dbReference>
<name>A0ABM8ILC2_9FIRM</name>
<dbReference type="EMBL" id="AP028127">
    <property type="protein sequence ID" value="BEH90494.1"/>
    <property type="molecule type" value="Genomic_DNA"/>
</dbReference>
<dbReference type="InterPro" id="IPR036397">
    <property type="entry name" value="RNaseH_sf"/>
</dbReference>
<dbReference type="NCBIfam" id="NF033516">
    <property type="entry name" value="transpos_IS3"/>
    <property type="match status" value="1"/>
</dbReference>
<dbReference type="EMBL" id="AP028127">
    <property type="protein sequence ID" value="BEH90081.1"/>
    <property type="molecule type" value="Genomic_DNA"/>
</dbReference>
<accession>A0ABM8ILC2</accession>
<dbReference type="Pfam" id="PF13276">
    <property type="entry name" value="HTH_21"/>
    <property type="match status" value="1"/>
</dbReference>
<dbReference type="PROSITE" id="PS50994">
    <property type="entry name" value="INTEGRASE"/>
    <property type="match status" value="1"/>
</dbReference>
<evidence type="ECO:0000313" key="3">
    <source>
        <dbReference type="EMBL" id="BEH90081.1"/>
    </source>
</evidence>
<dbReference type="InterPro" id="IPR048020">
    <property type="entry name" value="Transpos_IS3"/>
</dbReference>
<comment type="function">
    <text evidence="1">Involved in the transposition of the insertion sequence.</text>
</comment>